<dbReference type="PANTHER" id="PTHR24198:SF165">
    <property type="entry name" value="ANKYRIN REPEAT-CONTAINING PROTEIN-RELATED"/>
    <property type="match status" value="1"/>
</dbReference>
<protein>
    <recommendedName>
        <fullName evidence="3">DUF3447 domain-containing protein</fullName>
    </recommendedName>
</protein>
<dbReference type="Proteomes" id="UP000179807">
    <property type="component" value="Unassembled WGS sequence"/>
</dbReference>
<evidence type="ECO:0000256" key="1">
    <source>
        <dbReference type="ARBA" id="ARBA00022737"/>
    </source>
</evidence>
<dbReference type="PANTHER" id="PTHR24198">
    <property type="entry name" value="ANKYRIN REPEAT AND PROTEIN KINASE DOMAIN-CONTAINING PROTEIN"/>
    <property type="match status" value="1"/>
</dbReference>
<comment type="caution">
    <text evidence="4">The sequence shown here is derived from an EMBL/GenBank/DDBJ whole genome shotgun (WGS) entry which is preliminary data.</text>
</comment>
<sequence>MNEIYKDGIKNTIWLQERLFKLSKDTIHQVQNDILSSEYPKSNIGVINLAHNIVIATESRCLTLPYYVDLVTFLIREKEVFPSLSLLIPEITAFCFKHSGINSVKKDFQPFLVLNFYMYNQFYFLYLLYKKIGKEEFKSLENYFCDIYLKHNQRIPSDVIQMFLPEIEKNDPDFYYLLKQKREYSMLNIKTINEIRDNFFCNSFILKILMNDDVDNLQRISISQSVTTKIELYRYFPFRFRDDAYPINISAFFGSIKCFKFLFINFAQQILFDNIILKDAIIGGNIEIVRLIAQQLDINNINEDVVKWAIAAHQNDIVQWLIDNNNSYQFPNFVEICLDTNNVEILEIILDALTETEKLNIFKIKRNRDELANCAAYSFFDVVKYLFEYEHLNNWKDNQIAFMNVIEKVAETNGVDIINYLIQNSQDCFYSKPVMNSLSLLIGAAKSGSEEMFNYALKLFKEQKKKPKSSKIILGKAVKGGNINIFKTCLKLFPNDITTMYKDKLSLLSLSIINNHQEIFEYILTLPGIDINQGLRGTTPLYYASLHRRESMVLSLLKFNDSVDINSKYPIMYIIKYSMYSALAEIVKFENVDPNIVTGDGTPLLLAIDKKDITSFRLVLTMKNIDINMAPLNMNPPIVEAIMTCQNNTVFQDTLFEQSALDINNVTYNYCNLLHVAVSAGNPKAIFELNKRGIPLSNIICSPDICQDAIEAICQCNGFRPNCFSEGYLSKFIKKGYYEIVKFCLTFDECDVNRDDPIIEAMNNGNEEIAVLIAKRNDFKPSDNVLMNAIQLEFENLIEILLNCPSYVFDACYRKGKPIYLAVEKGSRKVIKLLLEKSKDTLNIMGILSTKISPEKDQLIRDLLVEIGKDITQREESRGFISEC</sequence>
<dbReference type="InterPro" id="IPR036770">
    <property type="entry name" value="Ankyrin_rpt-contain_sf"/>
</dbReference>
<gene>
    <name evidence="4" type="ORF">TRFO_41387</name>
</gene>
<organism evidence="4 5">
    <name type="scientific">Tritrichomonas foetus</name>
    <dbReference type="NCBI Taxonomy" id="1144522"/>
    <lineage>
        <taxon>Eukaryota</taxon>
        <taxon>Metamonada</taxon>
        <taxon>Parabasalia</taxon>
        <taxon>Tritrichomonadida</taxon>
        <taxon>Tritrichomonadidae</taxon>
        <taxon>Tritrichomonas</taxon>
    </lineage>
</organism>
<evidence type="ECO:0000313" key="4">
    <source>
        <dbReference type="EMBL" id="OHT16987.1"/>
    </source>
</evidence>
<dbReference type="SMART" id="SM00248">
    <property type="entry name" value="ANK"/>
    <property type="match status" value="12"/>
</dbReference>
<dbReference type="Pfam" id="PF12796">
    <property type="entry name" value="Ank_2"/>
    <property type="match status" value="1"/>
</dbReference>
<dbReference type="SUPFAM" id="SSF48403">
    <property type="entry name" value="Ankyrin repeat"/>
    <property type="match status" value="2"/>
</dbReference>
<proteinExistence type="predicted"/>
<dbReference type="InterPro" id="IPR002110">
    <property type="entry name" value="Ankyrin_rpt"/>
</dbReference>
<dbReference type="AlphaFoldDB" id="A0A1J4L0J1"/>
<keyword evidence="5" id="KW-1185">Reference proteome</keyword>
<feature type="domain" description="DUF3447" evidence="3">
    <location>
        <begin position="275"/>
        <end position="345"/>
    </location>
</feature>
<reference evidence="4" key="1">
    <citation type="submission" date="2016-10" db="EMBL/GenBank/DDBJ databases">
        <authorList>
            <person name="Benchimol M."/>
            <person name="Almeida L.G."/>
            <person name="Vasconcelos A.T."/>
            <person name="Perreira-Neves A."/>
            <person name="Rosa I.A."/>
            <person name="Tasca T."/>
            <person name="Bogo M.R."/>
            <person name="de Souza W."/>
        </authorList>
    </citation>
    <scope>NUCLEOTIDE SEQUENCE [LARGE SCALE GENOMIC DNA]</scope>
    <source>
        <strain evidence="4">K</strain>
    </source>
</reference>
<keyword evidence="1" id="KW-0677">Repeat</keyword>
<evidence type="ECO:0000256" key="2">
    <source>
        <dbReference type="ARBA" id="ARBA00023043"/>
    </source>
</evidence>
<dbReference type="VEuPathDB" id="TrichDB:TRFO_41387"/>
<dbReference type="GeneID" id="94848445"/>
<dbReference type="InterPro" id="IPR020683">
    <property type="entry name" value="DUF3447"/>
</dbReference>
<name>A0A1J4L0J1_9EUKA</name>
<dbReference type="Gene3D" id="1.25.40.20">
    <property type="entry name" value="Ankyrin repeat-containing domain"/>
    <property type="match status" value="3"/>
</dbReference>
<dbReference type="RefSeq" id="XP_068370123.1">
    <property type="nucleotide sequence ID" value="XM_068513741.1"/>
</dbReference>
<keyword evidence="2" id="KW-0040">ANK repeat</keyword>
<accession>A0A1J4L0J1</accession>
<dbReference type="EMBL" id="MLAK01000050">
    <property type="protein sequence ID" value="OHT16987.1"/>
    <property type="molecule type" value="Genomic_DNA"/>
</dbReference>
<dbReference type="Pfam" id="PF11929">
    <property type="entry name" value="DUF3447"/>
    <property type="match status" value="1"/>
</dbReference>
<evidence type="ECO:0000259" key="3">
    <source>
        <dbReference type="Pfam" id="PF11929"/>
    </source>
</evidence>
<evidence type="ECO:0000313" key="5">
    <source>
        <dbReference type="Proteomes" id="UP000179807"/>
    </source>
</evidence>